<organism evidence="2 3">
    <name type="scientific">Drosophila arizonae</name>
    <name type="common">Fruit fly</name>
    <dbReference type="NCBI Taxonomy" id="7263"/>
    <lineage>
        <taxon>Eukaryota</taxon>
        <taxon>Metazoa</taxon>
        <taxon>Ecdysozoa</taxon>
        <taxon>Arthropoda</taxon>
        <taxon>Hexapoda</taxon>
        <taxon>Insecta</taxon>
        <taxon>Pterygota</taxon>
        <taxon>Neoptera</taxon>
        <taxon>Endopterygota</taxon>
        <taxon>Diptera</taxon>
        <taxon>Brachycera</taxon>
        <taxon>Muscomorpha</taxon>
        <taxon>Ephydroidea</taxon>
        <taxon>Drosophilidae</taxon>
        <taxon>Drosophila</taxon>
    </lineage>
</organism>
<feature type="region of interest" description="Disordered" evidence="1">
    <location>
        <begin position="53"/>
        <end position="80"/>
    </location>
</feature>
<accession>A0ABM1P0A2</accession>
<dbReference type="Pfam" id="PF01391">
    <property type="entry name" value="Collagen"/>
    <property type="match status" value="1"/>
</dbReference>
<reference evidence="2" key="1">
    <citation type="journal article" date="1997" name="Nucleic Acids Res.">
        <title>tRNAscan-SE: a program for improved detection of transfer RNA genes in genomic sequence.</title>
        <authorList>
            <person name="Lowe T.M."/>
            <person name="Eddy S.R."/>
        </authorList>
    </citation>
    <scope>NUCLEOTIDE SEQUENCE [LARGE SCALE GENOMIC DNA]</scope>
</reference>
<feature type="compositionally biased region" description="Polar residues" evidence="1">
    <location>
        <begin position="124"/>
        <end position="136"/>
    </location>
</feature>
<dbReference type="GO" id="GO:0005581">
    <property type="term" value="C:collagen trimer"/>
    <property type="evidence" value="ECO:0007669"/>
    <property type="project" value="UniProtKB-KW"/>
</dbReference>
<name>A0ABM1P0A2_DROAR</name>
<dbReference type="GeneID" id="108612273"/>
<reference evidence="3" key="3">
    <citation type="submission" date="2025-08" db="UniProtKB">
        <authorList>
            <consortium name="RefSeq"/>
        </authorList>
    </citation>
    <scope>IDENTIFICATION</scope>
    <source>
        <tissue evidence="3">Whole organism</tissue>
    </source>
</reference>
<feature type="region of interest" description="Disordered" evidence="1">
    <location>
        <begin position="124"/>
        <end position="144"/>
    </location>
</feature>
<evidence type="ECO:0000313" key="3">
    <source>
        <dbReference type="RefSeq" id="XP_017860638.1"/>
    </source>
</evidence>
<protein>
    <submittedName>
        <fullName evidence="3">Collagen alpha-2(IV) chain</fullName>
    </submittedName>
</protein>
<dbReference type="InterPro" id="IPR008160">
    <property type="entry name" value="Collagen"/>
</dbReference>
<feature type="compositionally biased region" description="Polar residues" evidence="1">
    <location>
        <begin position="53"/>
        <end position="66"/>
    </location>
</feature>
<keyword evidence="3" id="KW-0176">Collagen</keyword>
<sequence length="308" mass="33573">MHFAAARAGYIKVQPLHPSHIPSVIMEHRASSILWIVLFSLLGSAFTFQEKSPQAQPHLKQPQQVLSGSGSGSGNVEDSVGTTRNIDEQQLTSIGKAGFGKFFGSSSKTTAKPTVQHQHNYYYTSEDSQHPRQNGPQGYPWGGYHTHPPPQRPWVPPYSQWPYGYPYGYPGIPGVPGTPGIPGTPGVPGNPSVPGVPGYPGPPASGYPGYPGYHGYPGYPGVPRYPNYPVYPGYPSYPGYPIYPGYPGYPGYPWYRNSENEEPEESQAQQEVVQRSVPASYQARVLAATSKSNSNVLPLYQLLNLARV</sequence>
<reference evidence="2" key="2">
    <citation type="journal article" date="2016" name="G3 (Bethesda)">
        <title>Genome Evolution in Three Species of Cactophilic Drosophila.</title>
        <authorList>
            <person name="Sanchez-Flores A."/>
            <person name="Penazola F."/>
            <person name="Carpinteyro-Ponce J."/>
            <person name="Nazario-Yepiz N."/>
            <person name="Abreu-Goodger C."/>
            <person name="Machado C.A."/>
            <person name="Markow T.A."/>
        </authorList>
    </citation>
    <scope>NUCLEOTIDE SEQUENCE [LARGE SCALE GENOMIC DNA]</scope>
</reference>
<proteinExistence type="predicted"/>
<evidence type="ECO:0000256" key="1">
    <source>
        <dbReference type="SAM" id="MobiDB-lite"/>
    </source>
</evidence>
<dbReference type="RefSeq" id="XP_017860638.1">
    <property type="nucleotide sequence ID" value="XM_018005149.1"/>
</dbReference>
<dbReference type="Proteomes" id="UP000694904">
    <property type="component" value="Chromosome 4"/>
</dbReference>
<keyword evidence="2" id="KW-1185">Reference proteome</keyword>
<evidence type="ECO:0000313" key="2">
    <source>
        <dbReference type="Proteomes" id="UP000694904"/>
    </source>
</evidence>
<gene>
    <name evidence="3" type="primary">LOC108612273</name>
</gene>